<dbReference type="HOGENOM" id="CLU_112469_0_0_2"/>
<organism evidence="2 3">
    <name type="scientific">Methanothrix thermoacetophila (strain DSM 6194 / JCM 14653 / NBRC 101360 / PT)</name>
    <name type="common">Methanosaeta thermophila</name>
    <dbReference type="NCBI Taxonomy" id="349307"/>
    <lineage>
        <taxon>Archaea</taxon>
        <taxon>Methanobacteriati</taxon>
        <taxon>Methanobacteriota</taxon>
        <taxon>Stenosarchaea group</taxon>
        <taxon>Methanomicrobia</taxon>
        <taxon>Methanotrichales</taxon>
        <taxon>Methanotrichaceae</taxon>
        <taxon>Methanothrix</taxon>
    </lineage>
</organism>
<accession>A0B8C5</accession>
<dbReference type="Proteomes" id="UP000000674">
    <property type="component" value="Chromosome"/>
</dbReference>
<evidence type="ECO:0000313" key="2">
    <source>
        <dbReference type="EMBL" id="ABK14949.1"/>
    </source>
</evidence>
<keyword evidence="3" id="KW-1185">Reference proteome</keyword>
<gene>
    <name evidence="2" type="ordered locus">Mthe_1167</name>
</gene>
<protein>
    <recommendedName>
        <fullName evidence="1">Mut7-C RNAse domain-containing protein</fullName>
    </recommendedName>
</protein>
<feature type="domain" description="Mut7-C RNAse" evidence="1">
    <location>
        <begin position="99"/>
        <end position="120"/>
    </location>
</feature>
<evidence type="ECO:0000259" key="1">
    <source>
        <dbReference type="Pfam" id="PF01927"/>
    </source>
</evidence>
<dbReference type="PANTHER" id="PTHR39081:SF1">
    <property type="entry name" value="MUT7-C RNASE DOMAIN-CONTAINING PROTEIN"/>
    <property type="match status" value="1"/>
</dbReference>
<feature type="domain" description="Mut7-C RNAse" evidence="1">
    <location>
        <begin position="1"/>
        <end position="94"/>
    </location>
</feature>
<dbReference type="OrthoDB" id="1266at2157"/>
<dbReference type="InterPro" id="IPR002782">
    <property type="entry name" value="Mut7-C_RNAse_dom"/>
</dbReference>
<sequence>MLMRLGRWLRLAGHDVENPRSMSDVDLIAQAGDRRTLLTRDRSLAELCEREGVRCILIRSSHIDEQLREVRGRGIDLSLNPERCTICNGELLDMGNGRWMCSECGKIYWRGSHWRGIEARLRSLGS</sequence>
<dbReference type="KEGG" id="mtp:Mthe_1167"/>
<dbReference type="AlphaFoldDB" id="A0B8C5"/>
<dbReference type="EMBL" id="CP000477">
    <property type="protein sequence ID" value="ABK14949.1"/>
    <property type="molecule type" value="Genomic_DNA"/>
</dbReference>
<name>A0B8C5_METTP</name>
<reference evidence="2 3" key="1">
    <citation type="submission" date="2006-10" db="EMBL/GenBank/DDBJ databases">
        <title>Complete sequence of Methanosaeta thermophila PT.</title>
        <authorList>
            <consortium name="US DOE Joint Genome Institute"/>
            <person name="Copeland A."/>
            <person name="Lucas S."/>
            <person name="Lapidus A."/>
            <person name="Barry K."/>
            <person name="Detter J.C."/>
            <person name="Glavina del Rio T."/>
            <person name="Hammon N."/>
            <person name="Israni S."/>
            <person name="Pitluck S."/>
            <person name="Chain P."/>
            <person name="Malfatti S."/>
            <person name="Shin M."/>
            <person name="Vergez L."/>
            <person name="Schmutz J."/>
            <person name="Larimer F."/>
            <person name="Land M."/>
            <person name="Hauser L."/>
            <person name="Kyrpides N."/>
            <person name="Kim E."/>
            <person name="Smith K.S."/>
            <person name="Ingram-Smith C."/>
            <person name="Richardson P."/>
        </authorList>
    </citation>
    <scope>NUCLEOTIDE SEQUENCE [LARGE SCALE GENOMIC DNA]</scope>
    <source>
        <strain evidence="3">DSM 6194 / JCM 14653 / NBRC 101360 / PT</strain>
    </source>
</reference>
<proteinExistence type="predicted"/>
<evidence type="ECO:0000313" key="3">
    <source>
        <dbReference type="Proteomes" id="UP000000674"/>
    </source>
</evidence>
<dbReference type="PANTHER" id="PTHR39081">
    <property type="entry name" value="MUT7-C DOMAIN-CONTAINING PROTEIN"/>
    <property type="match status" value="1"/>
</dbReference>
<dbReference type="STRING" id="349307.Mthe_1167"/>
<dbReference type="Pfam" id="PF01927">
    <property type="entry name" value="Mut7-C"/>
    <property type="match status" value="2"/>
</dbReference>